<proteinExistence type="predicted"/>
<evidence type="ECO:0008006" key="3">
    <source>
        <dbReference type="Google" id="ProtNLM"/>
    </source>
</evidence>
<gene>
    <name evidence="1" type="ORF">LARSCL_LOCUS3070</name>
</gene>
<evidence type="ECO:0000313" key="2">
    <source>
        <dbReference type="Proteomes" id="UP001497382"/>
    </source>
</evidence>
<dbReference type="PANTHER" id="PTHR15924">
    <property type="entry name" value="CLE"/>
    <property type="match status" value="1"/>
</dbReference>
<keyword evidence="2" id="KW-1185">Reference proteome</keyword>
<organism evidence="1 2">
    <name type="scientific">Larinioides sclopetarius</name>
    <dbReference type="NCBI Taxonomy" id="280406"/>
    <lineage>
        <taxon>Eukaryota</taxon>
        <taxon>Metazoa</taxon>
        <taxon>Ecdysozoa</taxon>
        <taxon>Arthropoda</taxon>
        <taxon>Chelicerata</taxon>
        <taxon>Arachnida</taxon>
        <taxon>Araneae</taxon>
        <taxon>Araneomorphae</taxon>
        <taxon>Entelegynae</taxon>
        <taxon>Araneoidea</taxon>
        <taxon>Araneidae</taxon>
        <taxon>Larinioides</taxon>
    </lineage>
</organism>
<sequence>MAFQRKLEALGYLKINDFNVFCDEDFRSLVVWLEDQVIRQYAIEDRAPLRKIASPDWENAFKTYLNAVSCPFSDSEEVADWLLGLAVRLEYGDNVEKYKAITAASVNQTSTNIPQVKAKNPLDNMDFESAEFKGHVKSLAQLLGVSPHPDHLETLSACCAVIQQSFSKEALEKRKNAKKGGKSSSLMEAPLGFETNDAVLDKAAKILRLCFIHDLRDLQTKINEIIVSVQSITANPKTDTRLGKVGR</sequence>
<protein>
    <recommendedName>
        <fullName evidence="3">RNA transcription, translation and transport factor protein</fullName>
    </recommendedName>
</protein>
<dbReference type="InterPro" id="IPR019265">
    <property type="entry name" value="RTRAF"/>
</dbReference>
<dbReference type="EMBL" id="CAXIEN010000023">
    <property type="protein sequence ID" value="CAL1266394.1"/>
    <property type="molecule type" value="Genomic_DNA"/>
</dbReference>
<comment type="caution">
    <text evidence="1">The sequence shown here is derived from an EMBL/GenBank/DDBJ whole genome shotgun (WGS) entry which is preliminary data.</text>
</comment>
<dbReference type="AlphaFoldDB" id="A0AAV1Z7V7"/>
<evidence type="ECO:0000313" key="1">
    <source>
        <dbReference type="EMBL" id="CAL1266394.1"/>
    </source>
</evidence>
<accession>A0AAV1Z7V7</accession>
<dbReference type="Pfam" id="PF10036">
    <property type="entry name" value="RLL"/>
    <property type="match status" value="1"/>
</dbReference>
<reference evidence="1 2" key="1">
    <citation type="submission" date="2024-04" db="EMBL/GenBank/DDBJ databases">
        <authorList>
            <person name="Rising A."/>
            <person name="Reimegard J."/>
            <person name="Sonavane S."/>
            <person name="Akerstrom W."/>
            <person name="Nylinder S."/>
            <person name="Hedman E."/>
            <person name="Kallberg Y."/>
        </authorList>
    </citation>
    <scope>NUCLEOTIDE SEQUENCE [LARGE SCALE GENOMIC DNA]</scope>
</reference>
<dbReference type="Proteomes" id="UP001497382">
    <property type="component" value="Unassembled WGS sequence"/>
</dbReference>
<name>A0AAV1Z7V7_9ARAC</name>